<comment type="caution">
    <text evidence="1">The sequence shown here is derived from an EMBL/GenBank/DDBJ whole genome shotgun (WGS) entry which is preliminary data.</text>
</comment>
<gene>
    <name evidence="1" type="ORF">ACFO3D_16090</name>
</gene>
<dbReference type="Proteomes" id="UP001595989">
    <property type="component" value="Unassembled WGS sequence"/>
</dbReference>
<reference evidence="2" key="1">
    <citation type="journal article" date="2019" name="Int. J. Syst. Evol. Microbiol.">
        <title>The Global Catalogue of Microorganisms (GCM) 10K type strain sequencing project: providing services to taxonomists for standard genome sequencing and annotation.</title>
        <authorList>
            <consortium name="The Broad Institute Genomics Platform"/>
            <consortium name="The Broad Institute Genome Sequencing Center for Infectious Disease"/>
            <person name="Wu L."/>
            <person name="Ma J."/>
        </authorList>
    </citation>
    <scope>NUCLEOTIDE SEQUENCE [LARGE SCALE GENOMIC DNA]</scope>
    <source>
        <strain evidence="2">CGMCC 4.7426</strain>
    </source>
</reference>
<evidence type="ECO:0000313" key="2">
    <source>
        <dbReference type="Proteomes" id="UP001595989"/>
    </source>
</evidence>
<evidence type="ECO:0000313" key="1">
    <source>
        <dbReference type="EMBL" id="MFC4559708.1"/>
    </source>
</evidence>
<name>A0ABV9DQ60_9BACI</name>
<dbReference type="RefSeq" id="WP_390298411.1">
    <property type="nucleotide sequence ID" value="NZ_JBHSFU010000011.1"/>
</dbReference>
<keyword evidence="2" id="KW-1185">Reference proteome</keyword>
<proteinExistence type="predicted"/>
<protein>
    <submittedName>
        <fullName evidence="1">Uncharacterized protein</fullName>
    </submittedName>
</protein>
<sequence length="140" mass="15774">MNRIKKSTFPFIVITIFALFFIDFGNREIAYEIVSYDRLPEDYKEDFHLMGPGGTGMFSHKGHTYAFILAEPDEQVAVEFVGRDASMGGYDVKYSLQPKETDGEAIIIDGTHGSFTPYILKLEKVVSPPFGFTNTNAMKK</sequence>
<accession>A0ABV9DQ60</accession>
<organism evidence="1 2">
    <name type="scientific">Virgibacillus kekensis</name>
    <dbReference type="NCBI Taxonomy" id="202261"/>
    <lineage>
        <taxon>Bacteria</taxon>
        <taxon>Bacillati</taxon>
        <taxon>Bacillota</taxon>
        <taxon>Bacilli</taxon>
        <taxon>Bacillales</taxon>
        <taxon>Bacillaceae</taxon>
        <taxon>Virgibacillus</taxon>
    </lineage>
</organism>
<dbReference type="EMBL" id="JBHSFU010000011">
    <property type="protein sequence ID" value="MFC4559708.1"/>
    <property type="molecule type" value="Genomic_DNA"/>
</dbReference>